<organism evidence="3">
    <name type="scientific">Eimeria tenella</name>
    <name type="common">Coccidian parasite</name>
    <dbReference type="NCBI Taxonomy" id="5802"/>
    <lineage>
        <taxon>Eukaryota</taxon>
        <taxon>Sar</taxon>
        <taxon>Alveolata</taxon>
        <taxon>Apicomplexa</taxon>
        <taxon>Conoidasida</taxon>
        <taxon>Coccidia</taxon>
        <taxon>Eucoccidiorida</taxon>
        <taxon>Eimeriorina</taxon>
        <taxon>Eimeriidae</taxon>
        <taxon>Eimeria</taxon>
    </lineage>
</organism>
<evidence type="ECO:0000256" key="1">
    <source>
        <dbReference type="SAM" id="MobiDB-lite"/>
    </source>
</evidence>
<name>A6YSN9_EIMTE</name>
<proteinExistence type="evidence at transcript level"/>
<keyword evidence="2" id="KW-0732">Signal</keyword>
<dbReference type="InterPro" id="IPR021288">
    <property type="entry name" value="Surface_antigen"/>
</dbReference>
<dbReference type="EMBL" id="EF653364">
    <property type="protein sequence ID" value="ABR92919.1"/>
    <property type="molecule type" value="mRNA"/>
</dbReference>
<protein>
    <submittedName>
        <fullName evidence="3">Surface antigen 2</fullName>
    </submittedName>
</protein>
<dbReference type="VEuPathDB" id="ToxoDB:ETH_00010730"/>
<evidence type="ECO:0000313" key="3">
    <source>
        <dbReference type="EMBL" id="ABR92919.1"/>
    </source>
</evidence>
<evidence type="ECO:0000256" key="2">
    <source>
        <dbReference type="SAM" id="SignalP"/>
    </source>
</evidence>
<feature type="region of interest" description="Disordered" evidence="1">
    <location>
        <begin position="177"/>
        <end position="209"/>
    </location>
</feature>
<feature type="compositionally biased region" description="Low complexity" evidence="1">
    <location>
        <begin position="200"/>
        <end position="209"/>
    </location>
</feature>
<feature type="chain" id="PRO_5002705791" evidence="2">
    <location>
        <begin position="24"/>
        <end position="270"/>
    </location>
</feature>
<dbReference type="Pfam" id="PF11054">
    <property type="entry name" value="Surface_antigen"/>
    <property type="match status" value="1"/>
</dbReference>
<reference evidence="3" key="1">
    <citation type="submission" date="2007-06" db="EMBL/GenBank/DDBJ databases">
        <title>Cloning and expression of the gene encoding SAG2 of Eimeria tenella.</title>
        <authorList>
            <person name="Cai J.P."/>
            <person name="Qin Z.H."/>
            <person name="Jian Y.L."/>
        </authorList>
    </citation>
    <scope>NUCLEOTIDE SEQUENCE</scope>
    <source>
        <strain evidence="3">Yangling</strain>
        <tissue evidence="3">Merozoites</tissue>
    </source>
</reference>
<sequence>MSRLASVPIIFVSLFCGHEAVSAAATETAARLDCLAEMNEVRAAAGLAAFGNATADVQVLPESSSSTKTITPATLWAEICKKVKGDQTEGTEAKKLQGTFAYYPDGKDCKAAVQYWKEGFSLFKNELPPTYTASNTPAVYTDRAVSFVALYNPQPSPLASCALVTCTQAAALAAQDPLKSSGGPSARRLQGEEEEEEDSTTTPTPSTTTSAVICLTNPKALTDGQAPFKEEVWQKIVQAIVSTQKGNGVSPVRPSLAVGFVMMLFAYGLF</sequence>
<dbReference type="VEuPathDB" id="ToxoDB:ETH2_1141300"/>
<feature type="signal peptide" evidence="2">
    <location>
        <begin position="1"/>
        <end position="23"/>
    </location>
</feature>
<dbReference type="AlphaFoldDB" id="A6YSN9"/>
<accession>A6YSN9</accession>